<dbReference type="Proteomes" id="UP000290365">
    <property type="component" value="Chromosome"/>
</dbReference>
<feature type="signal peptide" evidence="5">
    <location>
        <begin position="1"/>
        <end position="36"/>
    </location>
</feature>
<dbReference type="InterPro" id="IPR030678">
    <property type="entry name" value="Peptide/Ni-bd"/>
</dbReference>
<dbReference type="PIRSF" id="PIRSF002741">
    <property type="entry name" value="MppA"/>
    <property type="match status" value="1"/>
</dbReference>
<gene>
    <name evidence="7" type="ORF">EPA93_30750</name>
</gene>
<dbReference type="OrthoDB" id="9783874at2"/>
<reference evidence="7 8" key="1">
    <citation type="submission" date="2019-01" db="EMBL/GenBank/DDBJ databases">
        <title>Ktedonosporobacter rubrisoli SCAWS-G2.</title>
        <authorList>
            <person name="Huang Y."/>
            <person name="Yan B."/>
        </authorList>
    </citation>
    <scope>NUCLEOTIDE SEQUENCE [LARGE SCALE GENOMIC DNA]</scope>
    <source>
        <strain evidence="7 8">SCAWS-G2</strain>
    </source>
</reference>
<dbReference type="Gene3D" id="3.10.105.10">
    <property type="entry name" value="Dipeptide-binding Protein, Domain 3"/>
    <property type="match status" value="1"/>
</dbReference>
<evidence type="ECO:0000256" key="2">
    <source>
        <dbReference type="ARBA" id="ARBA00005695"/>
    </source>
</evidence>
<dbReference type="CDD" id="cd08504">
    <property type="entry name" value="PBP2_OppA"/>
    <property type="match status" value="1"/>
</dbReference>
<evidence type="ECO:0000313" key="8">
    <source>
        <dbReference type="Proteomes" id="UP000290365"/>
    </source>
</evidence>
<evidence type="ECO:0000256" key="5">
    <source>
        <dbReference type="SAM" id="SignalP"/>
    </source>
</evidence>
<dbReference type="AlphaFoldDB" id="A0A4P6K6I4"/>
<keyword evidence="4 5" id="KW-0732">Signal</keyword>
<dbReference type="KEGG" id="kbs:EPA93_30750"/>
<organism evidence="7 8">
    <name type="scientific">Ktedonosporobacter rubrisoli</name>
    <dbReference type="NCBI Taxonomy" id="2509675"/>
    <lineage>
        <taxon>Bacteria</taxon>
        <taxon>Bacillati</taxon>
        <taxon>Chloroflexota</taxon>
        <taxon>Ktedonobacteria</taxon>
        <taxon>Ktedonobacterales</taxon>
        <taxon>Ktedonosporobacteraceae</taxon>
        <taxon>Ktedonosporobacter</taxon>
    </lineage>
</organism>
<accession>A0A4P6K6I4</accession>
<evidence type="ECO:0000313" key="7">
    <source>
        <dbReference type="EMBL" id="QBD83642.1"/>
    </source>
</evidence>
<dbReference type="EMBL" id="CP035758">
    <property type="protein sequence ID" value="QBD83642.1"/>
    <property type="molecule type" value="Genomic_DNA"/>
</dbReference>
<dbReference type="GO" id="GO:1904680">
    <property type="term" value="F:peptide transmembrane transporter activity"/>
    <property type="evidence" value="ECO:0007669"/>
    <property type="project" value="TreeGrafter"/>
</dbReference>
<dbReference type="Pfam" id="PF00496">
    <property type="entry name" value="SBP_bac_5"/>
    <property type="match status" value="1"/>
</dbReference>
<dbReference type="GO" id="GO:0042597">
    <property type="term" value="C:periplasmic space"/>
    <property type="evidence" value="ECO:0007669"/>
    <property type="project" value="UniProtKB-ARBA"/>
</dbReference>
<dbReference type="InterPro" id="IPR039424">
    <property type="entry name" value="SBP_5"/>
</dbReference>
<dbReference type="Gene3D" id="3.90.76.10">
    <property type="entry name" value="Dipeptide-binding Protein, Domain 1"/>
    <property type="match status" value="1"/>
</dbReference>
<dbReference type="Gene3D" id="3.40.190.10">
    <property type="entry name" value="Periplasmic binding protein-like II"/>
    <property type="match status" value="1"/>
</dbReference>
<feature type="chain" id="PRO_5020742470" evidence="5">
    <location>
        <begin position="37"/>
        <end position="552"/>
    </location>
</feature>
<feature type="domain" description="Solute-binding protein family 5" evidence="6">
    <location>
        <begin position="102"/>
        <end position="470"/>
    </location>
</feature>
<name>A0A4P6K6I4_KTERU</name>
<dbReference type="PANTHER" id="PTHR30290">
    <property type="entry name" value="PERIPLASMIC BINDING COMPONENT OF ABC TRANSPORTER"/>
    <property type="match status" value="1"/>
</dbReference>
<dbReference type="GO" id="GO:0030313">
    <property type="term" value="C:cell envelope"/>
    <property type="evidence" value="ECO:0007669"/>
    <property type="project" value="UniProtKB-SubCell"/>
</dbReference>
<evidence type="ECO:0000259" key="6">
    <source>
        <dbReference type="Pfam" id="PF00496"/>
    </source>
</evidence>
<dbReference type="GO" id="GO:0043190">
    <property type="term" value="C:ATP-binding cassette (ABC) transporter complex"/>
    <property type="evidence" value="ECO:0007669"/>
    <property type="project" value="InterPro"/>
</dbReference>
<proteinExistence type="inferred from homology"/>
<comment type="similarity">
    <text evidence="2">Belongs to the bacterial solute-binding protein 5 family.</text>
</comment>
<protein>
    <submittedName>
        <fullName evidence="7">Peptide ABC transporter substrate-binding protein</fullName>
    </submittedName>
</protein>
<evidence type="ECO:0000256" key="1">
    <source>
        <dbReference type="ARBA" id="ARBA00004196"/>
    </source>
</evidence>
<comment type="subcellular location">
    <subcellularLocation>
        <location evidence="1">Cell envelope</location>
    </subcellularLocation>
</comment>
<evidence type="ECO:0000256" key="3">
    <source>
        <dbReference type="ARBA" id="ARBA00022448"/>
    </source>
</evidence>
<sequence>MQLRRCLPRPYFPVISLISITLLLLAGCSGSNTATAGNNTASSSSKSTPASKQVLTFPNVGTTDIGFLDPAQGPDANSLLAVNMLFSGLVRSDINLNIVPDQATWQISPDGKTYTFTLKPDISFSDGTHVTAQTYIYTWTRALLPATNSPVANFFEGAIAGANDVSSGKARTLAGVKALDDHTLQVSLIKPTPYFLEELANPIFFPLNQQVIEQYGTKNWTQHAAGAAIGTGPWMIKDWDHNVKMVLVPNPHYYGAKSKLTEINMTFVNDKSTAFKAYRAGQYDFVWNLDASDQPAAKSMPGFIRKPLLQTDLLFFDNTKPPFNNTAMRQAFAYATDRNTLVHSIFKDTVMPAPTIIPPGMPGYQPNYAGLPYNPSKAKALLLSVYPDVTKVPTITFSYPSSQVSPDEASALQQMWQSALGIQVKMRSVELTAYNDETLKHQVQFGFTQWGADFPDPFDWLALNLSSTAPNNNGEWHNQDFDKLIAQAEKETGDARLALYNQAEQIAISDVGWLPIDHQAIAAVIPTWVHGVTLNGNGLYFGDWSEVYLLQR</sequence>
<dbReference type="PANTHER" id="PTHR30290:SF10">
    <property type="entry name" value="PERIPLASMIC OLIGOPEPTIDE-BINDING PROTEIN-RELATED"/>
    <property type="match status" value="1"/>
</dbReference>
<dbReference type="PROSITE" id="PS51257">
    <property type="entry name" value="PROKAR_LIPOPROTEIN"/>
    <property type="match status" value="1"/>
</dbReference>
<keyword evidence="3" id="KW-0813">Transport</keyword>
<dbReference type="InterPro" id="IPR000914">
    <property type="entry name" value="SBP_5_dom"/>
</dbReference>
<dbReference type="GO" id="GO:0015833">
    <property type="term" value="P:peptide transport"/>
    <property type="evidence" value="ECO:0007669"/>
    <property type="project" value="TreeGrafter"/>
</dbReference>
<evidence type="ECO:0000256" key="4">
    <source>
        <dbReference type="ARBA" id="ARBA00022729"/>
    </source>
</evidence>
<keyword evidence="8" id="KW-1185">Reference proteome</keyword>
<dbReference type="SUPFAM" id="SSF53850">
    <property type="entry name" value="Periplasmic binding protein-like II"/>
    <property type="match status" value="1"/>
</dbReference>